<sequence length="252" mass="28656">MSDSIHDPLFLGTAGWTIAREHAALFPAEGSHLERYAQLFRAVEINVTFYRLPMARTFLRWAETVPPDFRFSVKLSRSITHHTRLKDHGLLAPFLERVELLGEKLGPILVQLPPNLAFDSGPVREFFREFRRQHDGAIVCEPRHLSWFAPEVELVWDEFRIARVAADPARAPQADQPGGWNGLVYYRLHGSPRVYYSSYDEGYLQELARQLEEWRQLAPVWCIFDNTASGAAVGNGLTIQQLTGAGRSQGDQ</sequence>
<dbReference type="Pfam" id="PF01904">
    <property type="entry name" value="DUF72"/>
    <property type="match status" value="1"/>
</dbReference>
<protein>
    <recommendedName>
        <fullName evidence="3">DUF72 domain-containing protein</fullName>
    </recommendedName>
</protein>
<dbReference type="InterPro" id="IPR002763">
    <property type="entry name" value="DUF72"/>
</dbReference>
<dbReference type="PANTHER" id="PTHR30348">
    <property type="entry name" value="UNCHARACTERIZED PROTEIN YECE"/>
    <property type="match status" value="1"/>
</dbReference>
<evidence type="ECO:0008006" key="3">
    <source>
        <dbReference type="Google" id="ProtNLM"/>
    </source>
</evidence>
<gene>
    <name evidence="1" type="ORF">CRP01_03780</name>
</gene>
<dbReference type="OrthoDB" id="9780310at2"/>
<reference evidence="1 2" key="1">
    <citation type="submission" date="2017-10" db="EMBL/GenBank/DDBJ databases">
        <title>The draft genome sequence of Lewinella nigricans NBRC 102662.</title>
        <authorList>
            <person name="Wang K."/>
        </authorList>
    </citation>
    <scope>NUCLEOTIDE SEQUENCE [LARGE SCALE GENOMIC DNA]</scope>
    <source>
        <strain evidence="1 2">NBRC 102662</strain>
    </source>
</reference>
<dbReference type="SUPFAM" id="SSF117396">
    <property type="entry name" value="TM1631-like"/>
    <property type="match status" value="1"/>
</dbReference>
<dbReference type="Proteomes" id="UP000223913">
    <property type="component" value="Unassembled WGS sequence"/>
</dbReference>
<proteinExistence type="predicted"/>
<comment type="caution">
    <text evidence="1">The sequence shown here is derived from an EMBL/GenBank/DDBJ whole genome shotgun (WGS) entry which is preliminary data.</text>
</comment>
<organism evidence="1 2">
    <name type="scientific">Flavilitoribacter nigricans (strain ATCC 23147 / DSM 23189 / NBRC 102662 / NCIMB 1420 / SS-2)</name>
    <name type="common">Lewinella nigricans</name>
    <dbReference type="NCBI Taxonomy" id="1122177"/>
    <lineage>
        <taxon>Bacteria</taxon>
        <taxon>Pseudomonadati</taxon>
        <taxon>Bacteroidota</taxon>
        <taxon>Saprospiria</taxon>
        <taxon>Saprospirales</taxon>
        <taxon>Lewinellaceae</taxon>
        <taxon>Flavilitoribacter</taxon>
    </lineage>
</organism>
<name>A0A2D0NHB1_FLAN2</name>
<dbReference type="PANTHER" id="PTHR30348:SF14">
    <property type="entry name" value="BLR8050 PROTEIN"/>
    <property type="match status" value="1"/>
</dbReference>
<dbReference type="InterPro" id="IPR036520">
    <property type="entry name" value="UPF0759_sf"/>
</dbReference>
<evidence type="ECO:0000313" key="2">
    <source>
        <dbReference type="Proteomes" id="UP000223913"/>
    </source>
</evidence>
<dbReference type="Gene3D" id="3.20.20.410">
    <property type="entry name" value="Protein of unknown function UPF0759"/>
    <property type="match status" value="1"/>
</dbReference>
<dbReference type="AlphaFoldDB" id="A0A2D0NHB1"/>
<dbReference type="RefSeq" id="WP_099148671.1">
    <property type="nucleotide sequence ID" value="NZ_PDUD01000004.1"/>
</dbReference>
<accession>A0A2D0NHB1</accession>
<evidence type="ECO:0000313" key="1">
    <source>
        <dbReference type="EMBL" id="PHN07882.1"/>
    </source>
</evidence>
<keyword evidence="2" id="KW-1185">Reference proteome</keyword>
<dbReference type="EMBL" id="PDUD01000004">
    <property type="protein sequence ID" value="PHN07882.1"/>
    <property type="molecule type" value="Genomic_DNA"/>
</dbReference>